<keyword evidence="7" id="KW-0624">Polysaccharide degradation</keyword>
<evidence type="ECO:0000313" key="11">
    <source>
        <dbReference type="Proteomes" id="UP000324194"/>
    </source>
</evidence>
<evidence type="ECO:0000256" key="2">
    <source>
        <dbReference type="ARBA" id="ARBA00012601"/>
    </source>
</evidence>
<evidence type="ECO:0000256" key="8">
    <source>
        <dbReference type="RuleBase" id="RU361153"/>
    </source>
</evidence>
<dbReference type="Pfam" id="PF00150">
    <property type="entry name" value="Cellulase"/>
    <property type="match status" value="1"/>
</dbReference>
<proteinExistence type="inferred from homology"/>
<dbReference type="EMBL" id="LR699119">
    <property type="protein sequence ID" value="VVC75438.1"/>
    <property type="molecule type" value="Genomic_DNA"/>
</dbReference>
<evidence type="ECO:0000256" key="6">
    <source>
        <dbReference type="ARBA" id="ARBA00023295"/>
    </source>
</evidence>
<accession>A0A5E4PG08</accession>
<protein>
    <recommendedName>
        <fullName evidence="2">cellulase</fullName>
        <ecNumber evidence="2">3.2.1.4</ecNumber>
    </recommendedName>
</protein>
<keyword evidence="6 8" id="KW-0326">Glycosidase</keyword>
<evidence type="ECO:0000256" key="4">
    <source>
        <dbReference type="ARBA" id="ARBA00023001"/>
    </source>
</evidence>
<keyword evidence="11" id="KW-1185">Reference proteome</keyword>
<dbReference type="InterPro" id="IPR001547">
    <property type="entry name" value="Glyco_hydro_5"/>
</dbReference>
<dbReference type="Gene3D" id="3.20.20.80">
    <property type="entry name" value="Glycosidases"/>
    <property type="match status" value="1"/>
</dbReference>
<evidence type="ECO:0000256" key="3">
    <source>
        <dbReference type="ARBA" id="ARBA00022801"/>
    </source>
</evidence>
<dbReference type="Proteomes" id="UP000324194">
    <property type="component" value="Chromosome 1"/>
</dbReference>
<dbReference type="PANTHER" id="PTHR35923:SF2">
    <property type="entry name" value="ENDOGLUCANASE"/>
    <property type="match status" value="1"/>
</dbReference>
<comment type="similarity">
    <text evidence="8">Belongs to the glycosyl hydrolase 5 (cellulase A) family.</text>
</comment>
<sequence length="264" mass="29444">MLGIDVFNEPHNLFWFSENGDQPAWVDVIAAAASAVYQNNPDLLLFVEGPSSEEAGPAICIPHGQIPEDISAYSIDRNACGNGLDAIHFKSNWGENFRALLDADAAKNSEFKLGGELRSQLLKRLPVEMVNWLLGQPDDSSHNGSHLVFSPHIYGSHVATWQSSPEASPYRFNWNFGFLQDSNYSVVIGETGYLTDQVLDVSFFKDSISPYLIKKNMNHQLFYWTFNSNSGDTGGIRENANTAALVVDKERALHDLFYYKQSSN</sequence>
<evidence type="ECO:0000313" key="10">
    <source>
        <dbReference type="EMBL" id="VVC75438.1"/>
    </source>
</evidence>
<dbReference type="GO" id="GO:0030245">
    <property type="term" value="P:cellulose catabolic process"/>
    <property type="evidence" value="ECO:0007669"/>
    <property type="project" value="UniProtKB-KW"/>
</dbReference>
<keyword evidence="3 8" id="KW-0378">Hydrolase</keyword>
<gene>
    <name evidence="10" type="ORF">AQUSIP_07280</name>
</gene>
<keyword evidence="5" id="KW-0119">Carbohydrate metabolism</keyword>
<dbReference type="PANTHER" id="PTHR35923">
    <property type="entry name" value="MAJOR EXTRACELLULAR ENDOGLUCANASE"/>
    <property type="match status" value="1"/>
</dbReference>
<evidence type="ECO:0000256" key="7">
    <source>
        <dbReference type="ARBA" id="ARBA00023326"/>
    </source>
</evidence>
<evidence type="ECO:0000259" key="9">
    <source>
        <dbReference type="Pfam" id="PF00150"/>
    </source>
</evidence>
<feature type="domain" description="Glycoside hydrolase family 5" evidence="9">
    <location>
        <begin position="2"/>
        <end position="229"/>
    </location>
</feature>
<dbReference type="KEGG" id="asip:AQUSIP_07280"/>
<evidence type="ECO:0000256" key="5">
    <source>
        <dbReference type="ARBA" id="ARBA00023277"/>
    </source>
</evidence>
<reference evidence="10 11" key="1">
    <citation type="submission" date="2019-08" db="EMBL/GenBank/DDBJ databases">
        <authorList>
            <person name="Guy L."/>
        </authorList>
    </citation>
    <scope>NUCLEOTIDE SEQUENCE [LARGE SCALE GENOMIC DNA]</scope>
    <source>
        <strain evidence="10 11">SGT-108</strain>
    </source>
</reference>
<comment type="catalytic activity">
    <reaction evidence="1">
        <text>Endohydrolysis of (1-&gt;4)-beta-D-glucosidic linkages in cellulose, lichenin and cereal beta-D-glucans.</text>
        <dbReference type="EC" id="3.2.1.4"/>
    </reaction>
</comment>
<evidence type="ECO:0000256" key="1">
    <source>
        <dbReference type="ARBA" id="ARBA00000966"/>
    </source>
</evidence>
<dbReference type="EC" id="3.2.1.4" evidence="2"/>
<organism evidence="10 11">
    <name type="scientific">Aquicella siphonis</name>
    <dbReference type="NCBI Taxonomy" id="254247"/>
    <lineage>
        <taxon>Bacteria</taxon>
        <taxon>Pseudomonadati</taxon>
        <taxon>Pseudomonadota</taxon>
        <taxon>Gammaproteobacteria</taxon>
        <taxon>Legionellales</taxon>
        <taxon>Coxiellaceae</taxon>
        <taxon>Aquicella</taxon>
    </lineage>
</organism>
<dbReference type="GO" id="GO:0008810">
    <property type="term" value="F:cellulase activity"/>
    <property type="evidence" value="ECO:0007669"/>
    <property type="project" value="UniProtKB-EC"/>
</dbReference>
<name>A0A5E4PG08_9COXI</name>
<dbReference type="SUPFAM" id="SSF51445">
    <property type="entry name" value="(Trans)glycosidases"/>
    <property type="match status" value="1"/>
</dbReference>
<dbReference type="InterPro" id="IPR017853">
    <property type="entry name" value="GH"/>
</dbReference>
<dbReference type="AlphaFoldDB" id="A0A5E4PG08"/>
<keyword evidence="4" id="KW-0136">Cellulose degradation</keyword>